<organism evidence="3 4">
    <name type="scientific">Pristionchus pacificus</name>
    <name type="common">Parasitic nematode worm</name>
    <dbReference type="NCBI Taxonomy" id="54126"/>
    <lineage>
        <taxon>Eukaryota</taxon>
        <taxon>Metazoa</taxon>
        <taxon>Ecdysozoa</taxon>
        <taxon>Nematoda</taxon>
        <taxon>Chromadorea</taxon>
        <taxon>Rhabditida</taxon>
        <taxon>Rhabditina</taxon>
        <taxon>Diplogasteromorpha</taxon>
        <taxon>Diplogasteroidea</taxon>
        <taxon>Neodiplogasteridae</taxon>
        <taxon>Pristionchus</taxon>
    </lineage>
</organism>
<evidence type="ECO:0000256" key="1">
    <source>
        <dbReference type="SAM" id="MobiDB-lite"/>
    </source>
</evidence>
<feature type="transmembrane region" description="Helical" evidence="2">
    <location>
        <begin position="220"/>
        <end position="239"/>
    </location>
</feature>
<feature type="compositionally biased region" description="Basic and acidic residues" evidence="1">
    <location>
        <begin position="1"/>
        <end position="62"/>
    </location>
</feature>
<keyword evidence="4" id="KW-1185">Reference proteome</keyword>
<reference evidence="3" key="2">
    <citation type="submission" date="2022-06" db="UniProtKB">
        <authorList>
            <consortium name="EnsemblMetazoa"/>
        </authorList>
    </citation>
    <scope>IDENTIFICATION</scope>
    <source>
        <strain evidence="3">PS312</strain>
    </source>
</reference>
<evidence type="ECO:0000313" key="4">
    <source>
        <dbReference type="Proteomes" id="UP000005239"/>
    </source>
</evidence>
<feature type="transmembrane region" description="Helical" evidence="2">
    <location>
        <begin position="143"/>
        <end position="171"/>
    </location>
</feature>
<keyword evidence="2" id="KW-1133">Transmembrane helix</keyword>
<reference evidence="4" key="1">
    <citation type="journal article" date="2008" name="Nat. Genet.">
        <title>The Pristionchus pacificus genome provides a unique perspective on nematode lifestyle and parasitism.</title>
        <authorList>
            <person name="Dieterich C."/>
            <person name="Clifton S.W."/>
            <person name="Schuster L.N."/>
            <person name="Chinwalla A."/>
            <person name="Delehaunty K."/>
            <person name="Dinkelacker I."/>
            <person name="Fulton L."/>
            <person name="Fulton R."/>
            <person name="Godfrey J."/>
            <person name="Minx P."/>
            <person name="Mitreva M."/>
            <person name="Roeseler W."/>
            <person name="Tian H."/>
            <person name="Witte H."/>
            <person name="Yang S.P."/>
            <person name="Wilson R.K."/>
            <person name="Sommer R.J."/>
        </authorList>
    </citation>
    <scope>NUCLEOTIDE SEQUENCE [LARGE SCALE GENOMIC DNA]</scope>
    <source>
        <strain evidence="4">PS312</strain>
    </source>
</reference>
<keyword evidence="2" id="KW-0472">Membrane</keyword>
<accession>A0A2A6CR23</accession>
<proteinExistence type="predicted"/>
<protein>
    <submittedName>
        <fullName evidence="3">Uncharacterized protein</fullName>
    </submittedName>
</protein>
<sequence length="249" mass="28077">MSDSKRSEIIKKKGGKEEVSLGPPSDKEMKSLKRKSELMEAKKENEEEKEDKEKKEEKDTKESPLVVDGIQTTENSPLLRSEEKTKEVQSGQELVPGESRQSVTGIKGQEFRNISYTTIIIVFIELVLCLSAFIYVLQERMFLLPKIIICINLGIVFLSSVSLLIVLFARFHVSLFETDSQLKYAVTCARRFLLFSSHSIRFFLSLCTLIFSILLPEGALIGISTVLVCLSLIHVIFSLKMQPVIPSPC</sequence>
<accession>A0A8R1YKT9</accession>
<evidence type="ECO:0000256" key="2">
    <source>
        <dbReference type="SAM" id="Phobius"/>
    </source>
</evidence>
<feature type="region of interest" description="Disordered" evidence="1">
    <location>
        <begin position="1"/>
        <end position="67"/>
    </location>
</feature>
<dbReference type="AlphaFoldDB" id="A0A2A6CR23"/>
<dbReference type="EnsemblMetazoa" id="PPA30834a.1">
    <property type="protein sequence ID" value="PPA30834a.1"/>
    <property type="gene ID" value="WBGene00203700"/>
</dbReference>
<gene>
    <name evidence="3" type="primary">WBGene00203700</name>
</gene>
<feature type="transmembrane region" description="Helical" evidence="2">
    <location>
        <begin position="192"/>
        <end position="214"/>
    </location>
</feature>
<name>A0A2A6CR23_PRIPA</name>
<dbReference type="Proteomes" id="UP000005239">
    <property type="component" value="Unassembled WGS sequence"/>
</dbReference>
<keyword evidence="2" id="KW-0812">Transmembrane</keyword>
<evidence type="ECO:0000313" key="3">
    <source>
        <dbReference type="EnsemblMetazoa" id="PPA30834a.1"/>
    </source>
</evidence>
<feature type="transmembrane region" description="Helical" evidence="2">
    <location>
        <begin position="116"/>
        <end position="137"/>
    </location>
</feature>